<sequence>MAAGNVIKTVNNYYPSASVEELALLYAKLRLDGVGDPSNNVFSHKLMHYLAVPTDGDVRGLEAKLRDSGRLDMLHFAMREKEAAVKMLMRYQSSRSAQRVFTILLDELHTIYILTVTPIIESGGDRAAVDEKISNALQVIKSMLGENFLEFTVKDLLGLLFFLAGNCHIRWDKDADLSPGV</sequence>
<dbReference type="EMBL" id="CP003588">
    <property type="protein sequence ID" value="AFK70186.1"/>
    <property type="molecule type" value="Genomic_DNA"/>
</dbReference>
<feature type="domain" description="ABC-three component systems C-terminal" evidence="1">
    <location>
        <begin position="60"/>
        <end position="171"/>
    </location>
</feature>
<protein>
    <recommendedName>
        <fullName evidence="1">ABC-three component systems C-terminal domain-containing protein</fullName>
    </recommendedName>
</protein>
<evidence type="ECO:0000313" key="3">
    <source>
        <dbReference type="Proteomes" id="UP000005268"/>
    </source>
</evidence>
<accession>I3UXG5</accession>
<dbReference type="KEGG" id="ppi:YSA_06345"/>
<dbReference type="AlphaFoldDB" id="I3UXG5"/>
<dbReference type="InterPro" id="IPR046911">
    <property type="entry name" value="ABC-3C_CTD9"/>
</dbReference>
<reference evidence="2 3" key="1">
    <citation type="journal article" date="2012" name="J. Bacteriol.">
        <title>Complete Genome Sequence of the Naphthalene-Degrading Pseudomonas putida Strain ND6.</title>
        <authorList>
            <person name="Li S."/>
            <person name="Zhao H."/>
            <person name="Li Y."/>
            <person name="Niu S."/>
            <person name="Cai B."/>
        </authorList>
    </citation>
    <scope>NUCLEOTIDE SEQUENCE [LARGE SCALE GENOMIC DNA]</scope>
    <source>
        <strain evidence="2 3">ND6</strain>
    </source>
</reference>
<dbReference type="HOGENOM" id="CLU_116771_0_0_6"/>
<name>I3UXG5_PSEPU</name>
<proteinExistence type="predicted"/>
<dbReference type="Proteomes" id="UP000005268">
    <property type="component" value="Chromosome"/>
</dbReference>
<gene>
    <name evidence="2" type="ORF">YSA_06345</name>
</gene>
<dbReference type="Pfam" id="PF20285">
    <property type="entry name" value="CTD9"/>
    <property type="match status" value="1"/>
</dbReference>
<evidence type="ECO:0000313" key="2">
    <source>
        <dbReference type="EMBL" id="AFK70186.1"/>
    </source>
</evidence>
<evidence type="ECO:0000259" key="1">
    <source>
        <dbReference type="Pfam" id="PF20285"/>
    </source>
</evidence>
<organism evidence="2 3">
    <name type="scientific">Pseudomonas putida ND6</name>
    <dbReference type="NCBI Taxonomy" id="231023"/>
    <lineage>
        <taxon>Bacteria</taxon>
        <taxon>Pseudomonadati</taxon>
        <taxon>Pseudomonadota</taxon>
        <taxon>Gammaproteobacteria</taxon>
        <taxon>Pseudomonadales</taxon>
        <taxon>Pseudomonadaceae</taxon>
        <taxon>Pseudomonas</taxon>
    </lineage>
</organism>